<sequence>MSYLTAMSLRRISILTAVALLAVTLTISVARAQTGGAITNFTLKTATNADVTLKSYAGSKAVVVVFLNPACAFSRLYQERLASLSSTYRGRGVQFLFINVPINLDAPGTAAPGEVELPTLTDASQQVAGLLGVTKTAEAVVLEPGSGGFAIRYRGAIDDNPQVASSVQQAYLKQVLENVLAGRPAGVADKRAAGCLIKR</sequence>
<gene>
    <name evidence="2" type="ORF">GCM10011495_21920</name>
</gene>
<dbReference type="PANTHER" id="PTHR43640:SF1">
    <property type="entry name" value="THIOREDOXIN-DEPENDENT PEROXIREDOXIN"/>
    <property type="match status" value="1"/>
</dbReference>
<keyword evidence="3" id="KW-1185">Reference proteome</keyword>
<organism evidence="2 3">
    <name type="scientific">Hymenobacter frigidus</name>
    <dbReference type="NCBI Taxonomy" id="1524095"/>
    <lineage>
        <taxon>Bacteria</taxon>
        <taxon>Pseudomonadati</taxon>
        <taxon>Bacteroidota</taxon>
        <taxon>Cytophagia</taxon>
        <taxon>Cytophagales</taxon>
        <taxon>Hymenobacteraceae</taxon>
        <taxon>Hymenobacter</taxon>
    </lineage>
</organism>
<reference evidence="3" key="1">
    <citation type="journal article" date="2019" name="Int. J. Syst. Evol. Microbiol.">
        <title>The Global Catalogue of Microorganisms (GCM) 10K type strain sequencing project: providing services to taxonomists for standard genome sequencing and annotation.</title>
        <authorList>
            <consortium name="The Broad Institute Genomics Platform"/>
            <consortium name="The Broad Institute Genome Sequencing Center for Infectious Disease"/>
            <person name="Wu L."/>
            <person name="Ma J."/>
        </authorList>
    </citation>
    <scope>NUCLEOTIDE SEQUENCE [LARGE SCALE GENOMIC DNA]</scope>
    <source>
        <strain evidence="3">CGMCC 1.14966</strain>
    </source>
</reference>
<evidence type="ECO:0000313" key="2">
    <source>
        <dbReference type="EMBL" id="GGH86111.1"/>
    </source>
</evidence>
<dbReference type="PROSITE" id="PS51352">
    <property type="entry name" value="THIOREDOXIN_2"/>
    <property type="match status" value="1"/>
</dbReference>
<protein>
    <recommendedName>
        <fullName evidence="1">Thioredoxin domain-containing protein</fullName>
    </recommendedName>
</protein>
<dbReference type="InterPro" id="IPR000866">
    <property type="entry name" value="AhpC/TSA"/>
</dbReference>
<dbReference type="InterPro" id="IPR013766">
    <property type="entry name" value="Thioredoxin_domain"/>
</dbReference>
<accession>A0ABQ2A4U4</accession>
<evidence type="ECO:0000259" key="1">
    <source>
        <dbReference type="PROSITE" id="PS51352"/>
    </source>
</evidence>
<name>A0ABQ2A4U4_9BACT</name>
<proteinExistence type="predicted"/>
<dbReference type="Gene3D" id="3.40.30.10">
    <property type="entry name" value="Glutaredoxin"/>
    <property type="match status" value="1"/>
</dbReference>
<evidence type="ECO:0000313" key="3">
    <source>
        <dbReference type="Proteomes" id="UP000637774"/>
    </source>
</evidence>
<dbReference type="SUPFAM" id="SSF52833">
    <property type="entry name" value="Thioredoxin-like"/>
    <property type="match status" value="1"/>
</dbReference>
<dbReference type="InterPro" id="IPR036249">
    <property type="entry name" value="Thioredoxin-like_sf"/>
</dbReference>
<dbReference type="Proteomes" id="UP000637774">
    <property type="component" value="Unassembled WGS sequence"/>
</dbReference>
<dbReference type="PANTHER" id="PTHR43640">
    <property type="entry name" value="OS07G0260300 PROTEIN"/>
    <property type="match status" value="1"/>
</dbReference>
<comment type="caution">
    <text evidence="2">The sequence shown here is derived from an EMBL/GenBank/DDBJ whole genome shotgun (WGS) entry which is preliminary data.</text>
</comment>
<dbReference type="InterPro" id="IPR047262">
    <property type="entry name" value="PRX-like1"/>
</dbReference>
<feature type="domain" description="Thioredoxin" evidence="1">
    <location>
        <begin position="32"/>
        <end position="181"/>
    </location>
</feature>
<dbReference type="Pfam" id="PF00578">
    <property type="entry name" value="AhpC-TSA"/>
    <property type="match status" value="1"/>
</dbReference>
<dbReference type="EMBL" id="BMGY01000018">
    <property type="protein sequence ID" value="GGH86111.1"/>
    <property type="molecule type" value="Genomic_DNA"/>
</dbReference>